<sequence>MLQVRNLLAGTGRRMRILGRVGAALVAPAALAFTPSQHFSATGAEQSATSAPTPAQFAPFGLDEAPHAAYPTATRLRDGTVRMVWRQGTAGVSDDGRLYTAIGNPATGEWSSPPILVQVDIGPDIRDPHLSSIGDDVWLTYFVSSTNGIPAGARAARSTDGGATFGPSVRIDPNLPYAAISSPIVQVGGKLMTAFYARKAGEVVNTAWAAWSTDNGQTWASNRIANEIDTKTPYSEPWVVTNGTTAVYLFRDGDWNAIATRSTSDGGVTWSSVRRSVITHATGNSASVWASNGRIYTVYRHTVTRAAMLASSTDAGKTFIVERVLMPASSSTSSVGMTYAHPVELDAGNIWCPLGMERSDGSGRLYLGYL</sequence>
<dbReference type="SUPFAM" id="SSF50939">
    <property type="entry name" value="Sialidases"/>
    <property type="match status" value="1"/>
</dbReference>
<dbReference type="AlphaFoldDB" id="A0A4R7V1S3"/>
<dbReference type="Pfam" id="PF13088">
    <property type="entry name" value="BNR_2"/>
    <property type="match status" value="1"/>
</dbReference>
<evidence type="ECO:0000313" key="3">
    <source>
        <dbReference type="EMBL" id="TDV42574.1"/>
    </source>
</evidence>
<feature type="domain" description="Sialidase" evidence="2">
    <location>
        <begin position="79"/>
        <end position="329"/>
    </location>
</feature>
<feature type="signal peptide" evidence="1">
    <location>
        <begin position="1"/>
        <end position="32"/>
    </location>
</feature>
<dbReference type="Proteomes" id="UP000294927">
    <property type="component" value="Unassembled WGS sequence"/>
</dbReference>
<reference evidence="3 4" key="1">
    <citation type="submission" date="2019-03" db="EMBL/GenBank/DDBJ databases">
        <title>Genomic Encyclopedia of Archaeal and Bacterial Type Strains, Phase II (KMG-II): from individual species to whole genera.</title>
        <authorList>
            <person name="Goeker M."/>
        </authorList>
    </citation>
    <scope>NUCLEOTIDE SEQUENCE [LARGE SCALE GENOMIC DNA]</scope>
    <source>
        <strain evidence="3 4">DSM 45499</strain>
    </source>
</reference>
<comment type="caution">
    <text evidence="3">The sequence shown here is derived from an EMBL/GenBank/DDBJ whole genome shotgun (WGS) entry which is preliminary data.</text>
</comment>
<accession>A0A4R7V1S3</accession>
<dbReference type="InterPro" id="IPR011040">
    <property type="entry name" value="Sialidase"/>
</dbReference>
<evidence type="ECO:0000256" key="1">
    <source>
        <dbReference type="SAM" id="SignalP"/>
    </source>
</evidence>
<organism evidence="3 4">
    <name type="scientific">Actinophytocola oryzae</name>
    <dbReference type="NCBI Taxonomy" id="502181"/>
    <lineage>
        <taxon>Bacteria</taxon>
        <taxon>Bacillati</taxon>
        <taxon>Actinomycetota</taxon>
        <taxon>Actinomycetes</taxon>
        <taxon>Pseudonocardiales</taxon>
        <taxon>Pseudonocardiaceae</taxon>
    </lineage>
</organism>
<dbReference type="CDD" id="cd15482">
    <property type="entry name" value="Sialidase_non-viral"/>
    <property type="match status" value="1"/>
</dbReference>
<dbReference type="OrthoDB" id="5165766at2"/>
<feature type="chain" id="PRO_5039077168" evidence="1">
    <location>
        <begin position="33"/>
        <end position="370"/>
    </location>
</feature>
<dbReference type="Gene3D" id="2.120.10.10">
    <property type="match status" value="1"/>
</dbReference>
<dbReference type="InterPro" id="IPR036278">
    <property type="entry name" value="Sialidase_sf"/>
</dbReference>
<gene>
    <name evidence="3" type="ORF">CLV71_11743</name>
</gene>
<keyword evidence="1" id="KW-0732">Signal</keyword>
<evidence type="ECO:0000313" key="4">
    <source>
        <dbReference type="Proteomes" id="UP000294927"/>
    </source>
</evidence>
<protein>
    <submittedName>
        <fullName evidence="3">BNR repeat protein</fullName>
    </submittedName>
</protein>
<proteinExistence type="predicted"/>
<dbReference type="PANTHER" id="PTHR43752">
    <property type="entry name" value="BNR/ASP-BOX REPEAT FAMILY PROTEIN"/>
    <property type="match status" value="1"/>
</dbReference>
<evidence type="ECO:0000259" key="2">
    <source>
        <dbReference type="Pfam" id="PF13088"/>
    </source>
</evidence>
<dbReference type="EMBL" id="SOCP01000017">
    <property type="protein sequence ID" value="TDV42574.1"/>
    <property type="molecule type" value="Genomic_DNA"/>
</dbReference>
<dbReference type="PANTHER" id="PTHR43752:SF2">
    <property type="entry name" value="BNR_ASP-BOX REPEAT FAMILY PROTEIN"/>
    <property type="match status" value="1"/>
</dbReference>
<name>A0A4R7V1S3_9PSEU</name>
<keyword evidence="4" id="KW-1185">Reference proteome</keyword>
<dbReference type="RefSeq" id="WP_133907185.1">
    <property type="nucleotide sequence ID" value="NZ_SOCP01000017.1"/>
</dbReference>